<feature type="domain" description="C2H2-type" evidence="14">
    <location>
        <begin position="646"/>
        <end position="670"/>
    </location>
</feature>
<dbReference type="Pfam" id="PF12874">
    <property type="entry name" value="zf-met"/>
    <property type="match status" value="3"/>
</dbReference>
<keyword evidence="5" id="KW-0677">Repeat</keyword>
<keyword evidence="8" id="KW-0805">Transcription regulation</keyword>
<dbReference type="FunFam" id="3.30.160.60:FF:001370">
    <property type="entry name" value="Zinc finger protein"/>
    <property type="match status" value="1"/>
</dbReference>
<organism evidence="17">
    <name type="scientific">Thrips palmi</name>
    <name type="common">Melon thrips</name>
    <dbReference type="NCBI Taxonomy" id="161013"/>
    <lineage>
        <taxon>Eukaryota</taxon>
        <taxon>Metazoa</taxon>
        <taxon>Ecdysozoa</taxon>
        <taxon>Arthropoda</taxon>
        <taxon>Hexapoda</taxon>
        <taxon>Insecta</taxon>
        <taxon>Pterygota</taxon>
        <taxon>Neoptera</taxon>
        <taxon>Paraneoptera</taxon>
        <taxon>Thysanoptera</taxon>
        <taxon>Terebrantia</taxon>
        <taxon>Thripoidea</taxon>
        <taxon>Thripidae</taxon>
        <taxon>Thrips</taxon>
    </lineage>
</organism>
<dbReference type="InterPro" id="IPR013087">
    <property type="entry name" value="Znf_C2H2_type"/>
</dbReference>
<dbReference type="PROSITE" id="PS51915">
    <property type="entry name" value="ZAD"/>
    <property type="match status" value="1"/>
</dbReference>
<feature type="domain" description="ZAD" evidence="15">
    <location>
        <begin position="151"/>
        <end position="226"/>
    </location>
</feature>
<keyword evidence="16" id="KW-1185">Reference proteome</keyword>
<evidence type="ECO:0000256" key="13">
    <source>
        <dbReference type="PROSITE-ProRule" id="PRU01263"/>
    </source>
</evidence>
<dbReference type="FunFam" id="3.30.160.60:FF:000100">
    <property type="entry name" value="Zinc finger 45-like"/>
    <property type="match status" value="1"/>
</dbReference>
<dbReference type="GO" id="GO:0005634">
    <property type="term" value="C:nucleus"/>
    <property type="evidence" value="ECO:0007669"/>
    <property type="project" value="UniProtKB-SubCell"/>
</dbReference>
<evidence type="ECO:0000256" key="5">
    <source>
        <dbReference type="ARBA" id="ARBA00022737"/>
    </source>
</evidence>
<dbReference type="PROSITE" id="PS00028">
    <property type="entry name" value="ZINC_FINGER_C2H2_1"/>
    <property type="match status" value="14"/>
</dbReference>
<comment type="similarity">
    <text evidence="3">Belongs to the krueppel C2H2-type zinc-finger protein family.</text>
</comment>
<evidence type="ECO:0000256" key="12">
    <source>
        <dbReference type="PROSITE-ProRule" id="PRU00042"/>
    </source>
</evidence>
<dbReference type="GO" id="GO:0008270">
    <property type="term" value="F:zinc ion binding"/>
    <property type="evidence" value="ECO:0007669"/>
    <property type="project" value="UniProtKB-UniRule"/>
</dbReference>
<feature type="domain" description="C2H2-type" evidence="14">
    <location>
        <begin position="609"/>
        <end position="636"/>
    </location>
</feature>
<evidence type="ECO:0000256" key="2">
    <source>
        <dbReference type="ARBA" id="ARBA00004123"/>
    </source>
</evidence>
<evidence type="ECO:0000259" key="14">
    <source>
        <dbReference type="PROSITE" id="PS50157"/>
    </source>
</evidence>
<feature type="domain" description="C2H2-type" evidence="14">
    <location>
        <begin position="468"/>
        <end position="495"/>
    </location>
</feature>
<dbReference type="PANTHER" id="PTHR47772">
    <property type="entry name" value="ZINC FINGER PROTEIN 200"/>
    <property type="match status" value="1"/>
</dbReference>
<dbReference type="AlphaFoldDB" id="A0A6P8Y6I8"/>
<feature type="binding site" evidence="13">
    <location>
        <position position="199"/>
    </location>
    <ligand>
        <name>Zn(2+)</name>
        <dbReference type="ChEBI" id="CHEBI:29105"/>
    </ligand>
</feature>
<feature type="domain" description="C2H2-type" evidence="14">
    <location>
        <begin position="553"/>
        <end position="580"/>
    </location>
</feature>
<evidence type="ECO:0000256" key="4">
    <source>
        <dbReference type="ARBA" id="ARBA00022723"/>
    </source>
</evidence>
<evidence type="ECO:0000313" key="17">
    <source>
        <dbReference type="RefSeq" id="XP_034232170.1"/>
    </source>
</evidence>
<dbReference type="SMART" id="SM00868">
    <property type="entry name" value="zf-AD"/>
    <property type="match status" value="1"/>
</dbReference>
<dbReference type="KEGG" id="tpal:117640058"/>
<evidence type="ECO:0000313" key="18">
    <source>
        <dbReference type="RefSeq" id="XP_034232171.1"/>
    </source>
</evidence>
<evidence type="ECO:0000256" key="8">
    <source>
        <dbReference type="ARBA" id="ARBA00023015"/>
    </source>
</evidence>
<evidence type="ECO:0000256" key="9">
    <source>
        <dbReference type="ARBA" id="ARBA00023125"/>
    </source>
</evidence>
<dbReference type="OrthoDB" id="6077919at2759"/>
<comment type="function">
    <text evidence="1">May be involved in transcriptional regulation.</text>
</comment>
<evidence type="ECO:0000313" key="16">
    <source>
        <dbReference type="Proteomes" id="UP000515158"/>
    </source>
</evidence>
<feature type="domain" description="C2H2-type" evidence="14">
    <location>
        <begin position="581"/>
        <end position="608"/>
    </location>
</feature>
<dbReference type="PANTHER" id="PTHR47772:SF13">
    <property type="entry name" value="GASTRULA ZINC FINGER PROTEIN XLCGF49.1-LIKE-RELATED"/>
    <property type="match status" value="1"/>
</dbReference>
<keyword evidence="7 13" id="KW-0862">Zinc</keyword>
<dbReference type="SMART" id="SM00355">
    <property type="entry name" value="ZnF_C2H2"/>
    <property type="match status" value="16"/>
</dbReference>
<evidence type="ECO:0000256" key="7">
    <source>
        <dbReference type="ARBA" id="ARBA00022833"/>
    </source>
</evidence>
<evidence type="ECO:0000256" key="6">
    <source>
        <dbReference type="ARBA" id="ARBA00022771"/>
    </source>
</evidence>
<dbReference type="SUPFAM" id="SSF57716">
    <property type="entry name" value="Glucocorticoid receptor-like (DNA-binding domain)"/>
    <property type="match status" value="1"/>
</dbReference>
<feature type="domain" description="C2H2-type" evidence="14">
    <location>
        <begin position="525"/>
        <end position="552"/>
    </location>
</feature>
<evidence type="ECO:0000256" key="1">
    <source>
        <dbReference type="ARBA" id="ARBA00003767"/>
    </source>
</evidence>
<dbReference type="RefSeq" id="XP_034232170.1">
    <property type="nucleotide sequence ID" value="XM_034376279.1"/>
</dbReference>
<evidence type="ECO:0000256" key="3">
    <source>
        <dbReference type="ARBA" id="ARBA00006991"/>
    </source>
</evidence>
<dbReference type="FunFam" id="3.30.160.60:FF:001289">
    <property type="entry name" value="Zinc finger protein 574"/>
    <property type="match status" value="1"/>
</dbReference>
<feature type="domain" description="C2H2-type" evidence="14">
    <location>
        <begin position="702"/>
        <end position="729"/>
    </location>
</feature>
<dbReference type="SUPFAM" id="SSF57667">
    <property type="entry name" value="beta-beta-alpha zinc fingers"/>
    <property type="match status" value="8"/>
</dbReference>
<dbReference type="GO" id="GO:0003690">
    <property type="term" value="F:double-stranded DNA binding"/>
    <property type="evidence" value="ECO:0007669"/>
    <property type="project" value="UniProtKB-ARBA"/>
</dbReference>
<dbReference type="InterPro" id="IPR050636">
    <property type="entry name" value="C2H2-ZF_domain-containing"/>
</dbReference>
<dbReference type="Pfam" id="PF00096">
    <property type="entry name" value="zf-C2H2"/>
    <property type="match status" value="7"/>
</dbReference>
<feature type="binding site" evidence="13">
    <location>
        <position position="156"/>
    </location>
    <ligand>
        <name>Zn(2+)</name>
        <dbReference type="ChEBI" id="CHEBI:29105"/>
    </ligand>
</feature>
<feature type="binding site" evidence="13">
    <location>
        <position position="153"/>
    </location>
    <ligand>
        <name>Zn(2+)</name>
        <dbReference type="ChEBI" id="CHEBI:29105"/>
    </ligand>
</feature>
<evidence type="ECO:0000256" key="10">
    <source>
        <dbReference type="ARBA" id="ARBA00023163"/>
    </source>
</evidence>
<dbReference type="InterPro" id="IPR012934">
    <property type="entry name" value="Znf_AD"/>
</dbReference>
<feature type="domain" description="C2H2-type" evidence="14">
    <location>
        <begin position="496"/>
        <end position="523"/>
    </location>
</feature>
<feature type="binding site" evidence="13">
    <location>
        <position position="202"/>
    </location>
    <ligand>
        <name>Zn(2+)</name>
        <dbReference type="ChEBI" id="CHEBI:29105"/>
    </ligand>
</feature>
<keyword evidence="4 13" id="KW-0479">Metal-binding</keyword>
<feature type="domain" description="C2H2-type" evidence="14">
    <location>
        <begin position="730"/>
        <end position="757"/>
    </location>
</feature>
<dbReference type="Gene3D" id="3.30.160.60">
    <property type="entry name" value="Classic Zinc Finger"/>
    <property type="match status" value="12"/>
</dbReference>
<dbReference type="GO" id="GO:0006357">
    <property type="term" value="P:regulation of transcription by RNA polymerase II"/>
    <property type="evidence" value="ECO:0007669"/>
    <property type="project" value="UniProtKB-ARBA"/>
</dbReference>
<name>A0A6P8Y6I8_THRPL</name>
<feature type="domain" description="C2H2-type" evidence="14">
    <location>
        <begin position="814"/>
        <end position="836"/>
    </location>
</feature>
<keyword evidence="9" id="KW-0238">DNA-binding</keyword>
<dbReference type="Pfam" id="PF07776">
    <property type="entry name" value="zf-AD"/>
    <property type="match status" value="1"/>
</dbReference>
<evidence type="ECO:0000256" key="11">
    <source>
        <dbReference type="ARBA" id="ARBA00023242"/>
    </source>
</evidence>
<feature type="domain" description="C2H2-type" evidence="14">
    <location>
        <begin position="437"/>
        <end position="465"/>
    </location>
</feature>
<keyword evidence="10" id="KW-0804">Transcription</keyword>
<dbReference type="RefSeq" id="XP_034232171.1">
    <property type="nucleotide sequence ID" value="XM_034376280.1"/>
</dbReference>
<accession>A0A6P8Y6I8</accession>
<gene>
    <name evidence="17 18" type="primary">LOC117640058</name>
</gene>
<dbReference type="Proteomes" id="UP000515158">
    <property type="component" value="Unplaced"/>
</dbReference>
<feature type="domain" description="C2H2-type" evidence="14">
    <location>
        <begin position="786"/>
        <end position="813"/>
    </location>
</feature>
<dbReference type="FunFam" id="3.30.160.60:FF:000097">
    <property type="entry name" value="Zinc finger protein"/>
    <property type="match status" value="1"/>
</dbReference>
<dbReference type="InterPro" id="IPR036236">
    <property type="entry name" value="Znf_C2H2_sf"/>
</dbReference>
<keyword evidence="11" id="KW-0539">Nucleus</keyword>
<comment type="subcellular location">
    <subcellularLocation>
        <location evidence="2">Nucleus</location>
    </subcellularLocation>
</comment>
<proteinExistence type="inferred from homology"/>
<reference evidence="17 18" key="1">
    <citation type="submission" date="2025-04" db="UniProtKB">
        <authorList>
            <consortium name="RefSeq"/>
        </authorList>
    </citation>
    <scope>IDENTIFICATION</scope>
    <source>
        <tissue evidence="17 18">Total insect</tissue>
    </source>
</reference>
<feature type="domain" description="C2H2-type" evidence="14">
    <location>
        <begin position="673"/>
        <end position="701"/>
    </location>
</feature>
<protein>
    <submittedName>
        <fullName evidence="17 18">Zinc finger protein 271-like</fullName>
    </submittedName>
</protein>
<dbReference type="Gene3D" id="3.40.1800.20">
    <property type="match status" value="1"/>
</dbReference>
<sequence length="943" mass="107378">MEPKDSLQSLIMENDITESNAVVGVTHKPIMKGGPSLSQEPTIFSRDLKNDSCSIVAFEMQNYGNSNIAEGSSLKVINLSDFIPTVCEDGSYQTVLVSQSNSNLIETSQTAPQQSQILLLASEPVLSSPVQDGLRTETIQEKILENQKYFGICRICANEILEGLPLFHNQGLTLEIIEKIHRCLPIKVSVNDGFPQHVCDECVSKLDIADDLFKLSIVGNAKLQAMNNSWTQHVKKENIPNEMGDKNPDGIVSSEEMVVQGTEQTSTEIVPQENAEISNVEIMPQRDTDIPQSIEMIQESLVLSKNIKIISQGNSEASQSFEMGPPKEEQMEEPFEAVVDVDDQSMIDSPQLPNTNREKREWHCNDCGFVALSQSSLKLHIEAQHNECSSEVKHKHPSEEKLFSCEFCDKNFQTEVKWKRHVLSHTKLPMQERDSGEKCTKCGEEFFSVKELQRHLKDVHNLKPDRKYECDICGRCYGNASGLNIHRATHSNETPYLCDICGKSFKHRANLRCHKRSHGNETHRHACDICPKLFPSKFHLNEHRNVHLNITPYSCTVCDKKFHRRIQLRQHKTVHNSGSTFECPQCGAGFNRRGNMTQHMKRHSNERKFSCKVCKQSFETLSEVVQHRREHTVQEIKDNSEEKKQLTCSQCPKIFSTSKGLEEHTKTHSNISFECELCNKQLSNRRTLEYHIRSFHTQERPFSCQFCSMSFLSREACTVHERLHTGEKPYTCRECNMSFRCSSNLAQHLGTHNDDRPWACDQCPKRFKRNGILLVHMRTHTGEKPFCCDICGRRFTQKNDMLKHQQTHTTNQNFVCGECHWPFYTRKELNKHRRTHHVISRAVKTTNSEPKLPSQSQALVISDNMINFPITILEGSDVVVHQIEDLRHAQILEIDPLLQGVVPDSQILTIQSASNSTDPQLTSFASGSGTTLSVIPSCSQQNW</sequence>
<dbReference type="GeneID" id="117640058"/>
<feature type="domain" description="C2H2-type" evidence="14">
    <location>
        <begin position="403"/>
        <end position="426"/>
    </location>
</feature>
<keyword evidence="6 12" id="KW-0863">Zinc-finger</keyword>
<evidence type="ECO:0000259" key="15">
    <source>
        <dbReference type="PROSITE" id="PS51915"/>
    </source>
</evidence>
<feature type="domain" description="C2H2-type" evidence="14">
    <location>
        <begin position="758"/>
        <end position="785"/>
    </location>
</feature>
<dbReference type="FunFam" id="3.30.160.60:FF:000065">
    <property type="entry name" value="B-cell CLL/lymphoma 6, member B"/>
    <property type="match status" value="1"/>
</dbReference>
<dbReference type="PROSITE" id="PS50157">
    <property type="entry name" value="ZINC_FINGER_C2H2_2"/>
    <property type="match status" value="15"/>
</dbReference>